<proteinExistence type="predicted"/>
<dbReference type="SUPFAM" id="SSF52833">
    <property type="entry name" value="Thioredoxin-like"/>
    <property type="match status" value="1"/>
</dbReference>
<dbReference type="PANTHER" id="PTHR11571">
    <property type="entry name" value="GLUTATHIONE S-TRANSFERASE"/>
    <property type="match status" value="1"/>
</dbReference>
<dbReference type="Gene3D" id="3.40.30.10">
    <property type="entry name" value="Glutaredoxin"/>
    <property type="match status" value="1"/>
</dbReference>
<dbReference type="AlphaFoldDB" id="L5L0Y5"/>
<evidence type="ECO:0000259" key="4">
    <source>
        <dbReference type="PROSITE" id="PS50404"/>
    </source>
</evidence>
<keyword evidence="2 5" id="KW-0808">Transferase</keyword>
<dbReference type="InterPro" id="IPR036249">
    <property type="entry name" value="Thioredoxin-like_sf"/>
</dbReference>
<sequence>MHMLLADQGQSWKEEVVTKETWLQGPLKASCLYRQLPKFHDGDLTLDQYSAILRCLGLSLRLYGKDQWEAALMKWQMTAWRTSAAKRPPSSTTTMGKEDYVKELPGRLKPLETLLPQDQGARPSS</sequence>
<dbReference type="Proteomes" id="UP000010552">
    <property type="component" value="Unassembled WGS sequence"/>
</dbReference>
<dbReference type="EMBL" id="KB030408">
    <property type="protein sequence ID" value="ELK17090.1"/>
    <property type="molecule type" value="Genomic_DNA"/>
</dbReference>
<dbReference type="InterPro" id="IPR050213">
    <property type="entry name" value="GST_superfamily"/>
</dbReference>
<dbReference type="PANTHER" id="PTHR11571:SF141">
    <property type="entry name" value="GLUTATHIONE S-TRANSFERASE"/>
    <property type="match status" value="1"/>
</dbReference>
<name>L5L0Y5_PTEAL</name>
<dbReference type="STRING" id="9402.L5L0Y5"/>
<gene>
    <name evidence="5" type="ORF">PAL_GLEAN10004783</name>
</gene>
<dbReference type="GO" id="GO:0006749">
    <property type="term" value="P:glutathione metabolic process"/>
    <property type="evidence" value="ECO:0007669"/>
    <property type="project" value="TreeGrafter"/>
</dbReference>
<keyword evidence="6" id="KW-1185">Reference proteome</keyword>
<evidence type="ECO:0000256" key="1">
    <source>
        <dbReference type="ARBA" id="ARBA00012452"/>
    </source>
</evidence>
<protein>
    <recommendedName>
        <fullName evidence="1">glutathione transferase</fullName>
        <ecNumber evidence="1">2.5.1.18</ecNumber>
    </recommendedName>
</protein>
<dbReference type="InterPro" id="IPR004045">
    <property type="entry name" value="Glutathione_S-Trfase_N"/>
</dbReference>
<evidence type="ECO:0000313" key="5">
    <source>
        <dbReference type="EMBL" id="ELK17090.1"/>
    </source>
</evidence>
<dbReference type="InParanoid" id="L5L0Y5"/>
<evidence type="ECO:0000256" key="3">
    <source>
        <dbReference type="SAM" id="MobiDB-lite"/>
    </source>
</evidence>
<feature type="region of interest" description="Disordered" evidence="3">
    <location>
        <begin position="83"/>
        <end position="102"/>
    </location>
</feature>
<dbReference type="EC" id="2.5.1.18" evidence="1"/>
<evidence type="ECO:0000313" key="6">
    <source>
        <dbReference type="Proteomes" id="UP000010552"/>
    </source>
</evidence>
<feature type="domain" description="GST N-terminal" evidence="4">
    <location>
        <begin position="1"/>
        <end position="64"/>
    </location>
</feature>
<evidence type="ECO:0000256" key="2">
    <source>
        <dbReference type="ARBA" id="ARBA00022679"/>
    </source>
</evidence>
<dbReference type="GO" id="GO:0004364">
    <property type="term" value="F:glutathione transferase activity"/>
    <property type="evidence" value="ECO:0007669"/>
    <property type="project" value="UniProtKB-EC"/>
</dbReference>
<accession>L5L0Y5</accession>
<dbReference type="PROSITE" id="PS50404">
    <property type="entry name" value="GST_NTER"/>
    <property type="match status" value="1"/>
</dbReference>
<organism evidence="5 6">
    <name type="scientific">Pteropus alecto</name>
    <name type="common">Black flying fox</name>
    <dbReference type="NCBI Taxonomy" id="9402"/>
    <lineage>
        <taxon>Eukaryota</taxon>
        <taxon>Metazoa</taxon>
        <taxon>Chordata</taxon>
        <taxon>Craniata</taxon>
        <taxon>Vertebrata</taxon>
        <taxon>Euteleostomi</taxon>
        <taxon>Mammalia</taxon>
        <taxon>Eutheria</taxon>
        <taxon>Laurasiatheria</taxon>
        <taxon>Chiroptera</taxon>
        <taxon>Yinpterochiroptera</taxon>
        <taxon>Pteropodoidea</taxon>
        <taxon>Pteropodidae</taxon>
        <taxon>Pteropodinae</taxon>
        <taxon>Pteropus</taxon>
    </lineage>
</organism>
<reference evidence="6" key="1">
    <citation type="journal article" date="2013" name="Science">
        <title>Comparative analysis of bat genomes provides insight into the evolution of flight and immunity.</title>
        <authorList>
            <person name="Zhang G."/>
            <person name="Cowled C."/>
            <person name="Shi Z."/>
            <person name="Huang Z."/>
            <person name="Bishop-Lilly K.A."/>
            <person name="Fang X."/>
            <person name="Wynne J.W."/>
            <person name="Xiong Z."/>
            <person name="Baker M.L."/>
            <person name="Zhao W."/>
            <person name="Tachedjian M."/>
            <person name="Zhu Y."/>
            <person name="Zhou P."/>
            <person name="Jiang X."/>
            <person name="Ng J."/>
            <person name="Yang L."/>
            <person name="Wu L."/>
            <person name="Xiao J."/>
            <person name="Feng Y."/>
            <person name="Chen Y."/>
            <person name="Sun X."/>
            <person name="Zhang Y."/>
            <person name="Marsh G.A."/>
            <person name="Crameri G."/>
            <person name="Broder C.C."/>
            <person name="Frey K.G."/>
            <person name="Wang L.F."/>
            <person name="Wang J."/>
        </authorList>
    </citation>
    <scope>NUCLEOTIDE SEQUENCE [LARGE SCALE GENOMIC DNA]</scope>
</reference>
<dbReference type="GO" id="GO:0005829">
    <property type="term" value="C:cytosol"/>
    <property type="evidence" value="ECO:0007669"/>
    <property type="project" value="TreeGrafter"/>
</dbReference>